<dbReference type="InParanoid" id="E3L8A4"/>
<dbReference type="AlphaFoldDB" id="E3L8A4"/>
<dbReference type="GeneID" id="10542531"/>
<accession>E3L8A4</accession>
<organism evidence="1 2">
    <name type="scientific">Puccinia graminis f. sp. tritici (strain CRL 75-36-700-3 / race SCCL)</name>
    <name type="common">Black stem rust fungus</name>
    <dbReference type="NCBI Taxonomy" id="418459"/>
    <lineage>
        <taxon>Eukaryota</taxon>
        <taxon>Fungi</taxon>
        <taxon>Dikarya</taxon>
        <taxon>Basidiomycota</taxon>
        <taxon>Pucciniomycotina</taxon>
        <taxon>Pucciniomycetes</taxon>
        <taxon>Pucciniales</taxon>
        <taxon>Pucciniaceae</taxon>
        <taxon>Puccinia</taxon>
    </lineage>
</organism>
<evidence type="ECO:0000313" key="1">
    <source>
        <dbReference type="EMBL" id="EFP92779.2"/>
    </source>
</evidence>
<dbReference type="Proteomes" id="UP000008783">
    <property type="component" value="Unassembled WGS sequence"/>
</dbReference>
<evidence type="ECO:0000313" key="2">
    <source>
        <dbReference type="Proteomes" id="UP000008783"/>
    </source>
</evidence>
<reference key="1">
    <citation type="submission" date="2007-01" db="EMBL/GenBank/DDBJ databases">
        <title>The Genome Sequence of Puccinia graminis f. sp. tritici Strain CRL 75-36-700-3.</title>
        <authorList>
            <consortium name="The Broad Institute Genome Sequencing Platform"/>
            <person name="Birren B."/>
            <person name="Lander E."/>
            <person name="Galagan J."/>
            <person name="Nusbaum C."/>
            <person name="Devon K."/>
            <person name="Cuomo C."/>
            <person name="Jaffe D."/>
            <person name="Butler J."/>
            <person name="Alvarez P."/>
            <person name="Gnerre S."/>
            <person name="Grabherr M."/>
            <person name="Mauceli E."/>
            <person name="Brockman W."/>
            <person name="Young S."/>
            <person name="LaButti K."/>
            <person name="Sykes S."/>
            <person name="DeCaprio D."/>
            <person name="Crawford M."/>
            <person name="Koehrsen M."/>
            <person name="Engels R."/>
            <person name="Montgomery P."/>
            <person name="Pearson M."/>
            <person name="Howarth C."/>
            <person name="Larson L."/>
            <person name="White J."/>
            <person name="Zeng Q."/>
            <person name="Kodira C."/>
            <person name="Yandava C."/>
            <person name="Alvarado L."/>
            <person name="O'Leary S."/>
            <person name="Szabo L."/>
            <person name="Dean R."/>
            <person name="Schein J."/>
        </authorList>
    </citation>
    <scope>NUCLEOTIDE SEQUENCE</scope>
    <source>
        <strain>CRL 75-36-700-3</strain>
    </source>
</reference>
<dbReference type="EMBL" id="DS178373">
    <property type="protein sequence ID" value="EFP92779.2"/>
    <property type="molecule type" value="Genomic_DNA"/>
</dbReference>
<dbReference type="KEGG" id="pgr:PGTG_18558"/>
<protein>
    <submittedName>
        <fullName evidence="1">Uncharacterized protein</fullName>
    </submittedName>
</protein>
<dbReference type="VEuPathDB" id="FungiDB:PGTG_18558"/>
<proteinExistence type="predicted"/>
<feature type="non-terminal residue" evidence="1">
    <location>
        <position position="84"/>
    </location>
</feature>
<feature type="non-terminal residue" evidence="1">
    <location>
        <position position="1"/>
    </location>
</feature>
<name>E3L8A4_PUCGT</name>
<gene>
    <name evidence="1" type="ORF">PGTG_18558</name>
</gene>
<dbReference type="RefSeq" id="XP_003337198.2">
    <property type="nucleotide sequence ID" value="XM_003337150.2"/>
</dbReference>
<sequence length="84" mass="9302">MQFVTWDGPSGAVLTPELVHPTICSIEHRRPALKLLRTVVRRPPNGSVSGATTIPQDKGHRFARVHWDQPADSRALIIIPNFVA</sequence>
<reference evidence="2" key="2">
    <citation type="journal article" date="2011" name="Proc. Natl. Acad. Sci. U.S.A.">
        <title>Obligate biotrophy features unraveled by the genomic analysis of rust fungi.</title>
        <authorList>
            <person name="Duplessis S."/>
            <person name="Cuomo C.A."/>
            <person name="Lin Y.-C."/>
            <person name="Aerts A."/>
            <person name="Tisserant E."/>
            <person name="Veneault-Fourrey C."/>
            <person name="Joly D.L."/>
            <person name="Hacquard S."/>
            <person name="Amselem J."/>
            <person name="Cantarel B.L."/>
            <person name="Chiu R."/>
            <person name="Coutinho P.M."/>
            <person name="Feau N."/>
            <person name="Field M."/>
            <person name="Frey P."/>
            <person name="Gelhaye E."/>
            <person name="Goldberg J."/>
            <person name="Grabherr M.G."/>
            <person name="Kodira C.D."/>
            <person name="Kohler A."/>
            <person name="Kuees U."/>
            <person name="Lindquist E.A."/>
            <person name="Lucas S.M."/>
            <person name="Mago R."/>
            <person name="Mauceli E."/>
            <person name="Morin E."/>
            <person name="Murat C."/>
            <person name="Pangilinan J.L."/>
            <person name="Park R."/>
            <person name="Pearson M."/>
            <person name="Quesneville H."/>
            <person name="Rouhier N."/>
            <person name="Sakthikumar S."/>
            <person name="Salamov A.A."/>
            <person name="Schmutz J."/>
            <person name="Selles B."/>
            <person name="Shapiro H."/>
            <person name="Tanguay P."/>
            <person name="Tuskan G.A."/>
            <person name="Henrissat B."/>
            <person name="Van de Peer Y."/>
            <person name="Rouze P."/>
            <person name="Ellis J.G."/>
            <person name="Dodds P.N."/>
            <person name="Schein J.E."/>
            <person name="Zhong S."/>
            <person name="Hamelin R.C."/>
            <person name="Grigoriev I.V."/>
            <person name="Szabo L.J."/>
            <person name="Martin F."/>
        </authorList>
    </citation>
    <scope>NUCLEOTIDE SEQUENCE [LARGE SCALE GENOMIC DNA]</scope>
    <source>
        <strain evidence="2">CRL 75-36-700-3 / race SCCL</strain>
    </source>
</reference>
<dbReference type="HOGENOM" id="CLU_2533745_0_0_1"/>
<keyword evidence="2" id="KW-1185">Reference proteome</keyword>